<feature type="compositionally biased region" description="Polar residues" evidence="1">
    <location>
        <begin position="38"/>
        <end position="56"/>
    </location>
</feature>
<organism evidence="3">
    <name type="scientific">Timema poppense</name>
    <name type="common">Walking stick</name>
    <dbReference type="NCBI Taxonomy" id="170557"/>
    <lineage>
        <taxon>Eukaryota</taxon>
        <taxon>Metazoa</taxon>
        <taxon>Ecdysozoa</taxon>
        <taxon>Arthropoda</taxon>
        <taxon>Hexapoda</taxon>
        <taxon>Insecta</taxon>
        <taxon>Pterygota</taxon>
        <taxon>Neoptera</taxon>
        <taxon>Polyneoptera</taxon>
        <taxon>Phasmatodea</taxon>
        <taxon>Timematodea</taxon>
        <taxon>Timematoidea</taxon>
        <taxon>Timematidae</taxon>
        <taxon>Timema</taxon>
    </lineage>
</organism>
<feature type="transmembrane region" description="Helical" evidence="2">
    <location>
        <begin position="187"/>
        <end position="208"/>
    </location>
</feature>
<name>A0A7R9CGU4_TIMPO</name>
<reference evidence="3" key="1">
    <citation type="submission" date="2020-11" db="EMBL/GenBank/DDBJ databases">
        <authorList>
            <person name="Tran Van P."/>
        </authorList>
    </citation>
    <scope>NUCLEOTIDE SEQUENCE</scope>
</reference>
<evidence type="ECO:0000256" key="1">
    <source>
        <dbReference type="SAM" id="MobiDB-lite"/>
    </source>
</evidence>
<evidence type="ECO:0000256" key="2">
    <source>
        <dbReference type="SAM" id="Phobius"/>
    </source>
</evidence>
<keyword evidence="2" id="KW-0472">Membrane</keyword>
<proteinExistence type="predicted"/>
<protein>
    <submittedName>
        <fullName evidence="3">Uncharacterized protein</fullName>
    </submittedName>
</protein>
<gene>
    <name evidence="3" type="ORF">TPSB3V08_LOCUS16</name>
</gene>
<evidence type="ECO:0000313" key="3">
    <source>
        <dbReference type="EMBL" id="CAD7395099.1"/>
    </source>
</evidence>
<dbReference type="EMBL" id="OD000003">
    <property type="protein sequence ID" value="CAD7395099.1"/>
    <property type="molecule type" value="Genomic_DNA"/>
</dbReference>
<keyword evidence="2" id="KW-1133">Transmembrane helix</keyword>
<sequence>MVLLHLITTTDTTLYSLFRHNAMGDSLLGTLPVSSGWNTIGTPGRTQSQRQPSPGLQQEVEEPPHRGSVRTRIPSSKPSSLLKLEIEIKTPFLSKISFSKEVPFSALVTSHHGQSTSPECLIAPAQHHPCFQASRALGVGNNFQHLICNHLLSLPSRYSRRPSLVPSHLSLMLLLRIRLHLSLLPQLFLPVCFVSSLGPVVVFFFLLVRPYVSPCLLFHRCSSTDPHPSATAKTGFAQVHHKEGRSVWAMPCDIVNKSLGRFLHNYQQVVSKSNHFRECFNLQQPRLETNVPKDLTTD</sequence>
<dbReference type="AlphaFoldDB" id="A0A7R9CGU4"/>
<accession>A0A7R9CGU4</accession>
<keyword evidence="2" id="KW-0812">Transmembrane</keyword>
<feature type="region of interest" description="Disordered" evidence="1">
    <location>
        <begin position="38"/>
        <end position="76"/>
    </location>
</feature>